<name>A0AAD4ALH0_9GAMM</name>
<dbReference type="RefSeq" id="WP_010365824.1">
    <property type="nucleotide sequence ID" value="NZ_AHBZ03000014.1"/>
</dbReference>
<protein>
    <recommendedName>
        <fullName evidence="4">Alpha/beta hydrolase</fullName>
    </recommendedName>
</protein>
<evidence type="ECO:0000313" key="3">
    <source>
        <dbReference type="Proteomes" id="UP000016487"/>
    </source>
</evidence>
<comment type="caution">
    <text evidence="2">The sequence shown here is derived from an EMBL/GenBank/DDBJ whole genome shotgun (WGS) entry which is preliminary data.</text>
</comment>
<accession>A0AAD4ALH0</accession>
<dbReference type="Gene3D" id="3.40.50.1820">
    <property type="entry name" value="alpha/beta hydrolase"/>
    <property type="match status" value="1"/>
</dbReference>
<sequence>MKIHTRHNILLPFILCCSTVSFADTGLDIEQIQLLSGGSGISPPEEKLGTYVVDSGPGLDTGCTFKSGGPLVIELPVPKVVNDSVLVNGKIDPSKVNELINEKIISAKVQISMPVFDVDSDASVPGRNPEIDRVSFNGKVVGILQGTNGRWTETRLEVPIEEVDFLKPNLITVDIDVANPQDSWCMSVDWVALEFDVATPIVLAHGINSQSDSWDDDDAPGVITRLDELGVRYERYSVGKNGSTAGNAKQLATHINGLLDELKADKVHIIAHSKGGLDTQNMQAQGVDFEIESLSTFSTPHLGSVAADFSIIAMEHAATSYHPSGADPHGYANAYLTLPTFVGPQLPGIRDLTTDVAANAVATGMRGNIDNTFSIGANADLDQDGVIQKDPDIVGLFPYFSRWAGVRAWQVLRNYSHAAYVSTETIVVPGSMGAGQVVTLVTYTATATAAQENDVVVTLASANPSYAQSLGNVRANHSTMKTRENLERFLNKIKTIR</sequence>
<reference evidence="2" key="1">
    <citation type="journal article" date="2012" name="J. Bacteriol.">
        <title>Genome sequences of type strains of seven species of the marine bacterium Pseudoalteromonas.</title>
        <authorList>
            <person name="Xie B.B."/>
            <person name="Shu Y.L."/>
            <person name="Qin Q.L."/>
            <person name="Rong J.C."/>
            <person name="Zhang X.Y."/>
            <person name="Chen X.L."/>
            <person name="Shi M."/>
            <person name="He H.L."/>
            <person name="Zhou B.C."/>
            <person name="Zhang Y.Z."/>
        </authorList>
    </citation>
    <scope>NUCLEOTIDE SEQUENCE</scope>
    <source>
        <strain evidence="2">DSM 8771</strain>
    </source>
</reference>
<organism evidence="2 3">
    <name type="scientific">Pseudoalteromonas citrea</name>
    <dbReference type="NCBI Taxonomy" id="43655"/>
    <lineage>
        <taxon>Bacteria</taxon>
        <taxon>Pseudomonadati</taxon>
        <taxon>Pseudomonadota</taxon>
        <taxon>Gammaproteobacteria</taxon>
        <taxon>Alteromonadales</taxon>
        <taxon>Pseudoalteromonadaceae</taxon>
        <taxon>Pseudoalteromonas</taxon>
    </lineage>
</organism>
<evidence type="ECO:0008006" key="4">
    <source>
        <dbReference type="Google" id="ProtNLM"/>
    </source>
</evidence>
<reference evidence="2" key="2">
    <citation type="submission" date="2015-03" db="EMBL/GenBank/DDBJ databases">
        <title>Genome sequence of Pseudoalteromonas citrea.</title>
        <authorList>
            <person name="Xie B.-B."/>
            <person name="Rong J.-C."/>
            <person name="Qin Q.-L."/>
            <person name="Zhang Y.-Z."/>
        </authorList>
    </citation>
    <scope>NUCLEOTIDE SEQUENCE</scope>
    <source>
        <strain evidence="2">DSM 8771</strain>
    </source>
</reference>
<dbReference type="EMBL" id="AHBZ03000014">
    <property type="protein sequence ID" value="KAF7774523.1"/>
    <property type="molecule type" value="Genomic_DNA"/>
</dbReference>
<dbReference type="InterPro" id="IPR029058">
    <property type="entry name" value="AB_hydrolase_fold"/>
</dbReference>
<keyword evidence="1" id="KW-0732">Signal</keyword>
<dbReference type="Proteomes" id="UP000016487">
    <property type="component" value="Unassembled WGS sequence"/>
</dbReference>
<feature type="chain" id="PRO_5041898886" description="Alpha/beta hydrolase" evidence="1">
    <location>
        <begin position="24"/>
        <end position="497"/>
    </location>
</feature>
<evidence type="ECO:0000313" key="2">
    <source>
        <dbReference type="EMBL" id="KAF7774523.1"/>
    </source>
</evidence>
<feature type="signal peptide" evidence="1">
    <location>
        <begin position="1"/>
        <end position="23"/>
    </location>
</feature>
<dbReference type="AlphaFoldDB" id="A0AAD4ALH0"/>
<evidence type="ECO:0000256" key="1">
    <source>
        <dbReference type="SAM" id="SignalP"/>
    </source>
</evidence>
<gene>
    <name evidence="2" type="ORF">PCIT_a0982</name>
</gene>
<dbReference type="SUPFAM" id="SSF53474">
    <property type="entry name" value="alpha/beta-Hydrolases"/>
    <property type="match status" value="1"/>
</dbReference>
<proteinExistence type="predicted"/>